<dbReference type="GO" id="GO:0003729">
    <property type="term" value="F:mRNA binding"/>
    <property type="evidence" value="ECO:0007669"/>
    <property type="project" value="InterPro"/>
</dbReference>
<feature type="compositionally biased region" description="Basic and acidic residues" evidence="3">
    <location>
        <begin position="93"/>
        <end position="106"/>
    </location>
</feature>
<dbReference type="Gene3D" id="1.10.8.1120">
    <property type="entry name" value="Histone RNA hairpin-binding protein RNA-binding domain"/>
    <property type="match status" value="1"/>
</dbReference>
<protein>
    <recommendedName>
        <fullName evidence="4">Histone RNA hairpin-binding protein RNA-binding domain-containing protein</fullName>
    </recommendedName>
</protein>
<gene>
    <name evidence="5" type="ORF">O3G_MSEX007798</name>
</gene>
<feature type="region of interest" description="Disordered" evidence="3">
    <location>
        <begin position="87"/>
        <end position="107"/>
    </location>
</feature>
<dbReference type="GO" id="GO:0071204">
    <property type="term" value="C:histone pre-mRNA 3'end processing complex"/>
    <property type="evidence" value="ECO:0007669"/>
    <property type="project" value="TreeGrafter"/>
</dbReference>
<dbReference type="EMBL" id="JH668429">
    <property type="protein sequence ID" value="KAG6452836.1"/>
    <property type="molecule type" value="Genomic_DNA"/>
</dbReference>
<evidence type="ECO:0000313" key="6">
    <source>
        <dbReference type="Proteomes" id="UP000791440"/>
    </source>
</evidence>
<reference evidence="5" key="1">
    <citation type="journal article" date="2016" name="Insect Biochem. Mol. Biol.">
        <title>Multifaceted biological insights from a draft genome sequence of the tobacco hornworm moth, Manduca sexta.</title>
        <authorList>
            <person name="Kanost M.R."/>
            <person name="Arrese E.L."/>
            <person name="Cao X."/>
            <person name="Chen Y.R."/>
            <person name="Chellapilla S."/>
            <person name="Goldsmith M.R."/>
            <person name="Grosse-Wilde E."/>
            <person name="Heckel D.G."/>
            <person name="Herndon N."/>
            <person name="Jiang H."/>
            <person name="Papanicolaou A."/>
            <person name="Qu J."/>
            <person name="Soulages J.L."/>
            <person name="Vogel H."/>
            <person name="Walters J."/>
            <person name="Waterhouse R.M."/>
            <person name="Ahn S.J."/>
            <person name="Almeida F.C."/>
            <person name="An C."/>
            <person name="Aqrawi P."/>
            <person name="Bretschneider A."/>
            <person name="Bryant W.B."/>
            <person name="Bucks S."/>
            <person name="Chao H."/>
            <person name="Chevignon G."/>
            <person name="Christen J.M."/>
            <person name="Clarke D.F."/>
            <person name="Dittmer N.T."/>
            <person name="Ferguson L.C.F."/>
            <person name="Garavelou S."/>
            <person name="Gordon K.H.J."/>
            <person name="Gunaratna R.T."/>
            <person name="Han Y."/>
            <person name="Hauser F."/>
            <person name="He Y."/>
            <person name="Heidel-Fischer H."/>
            <person name="Hirsh A."/>
            <person name="Hu Y."/>
            <person name="Jiang H."/>
            <person name="Kalra D."/>
            <person name="Klinner C."/>
            <person name="Konig C."/>
            <person name="Kovar C."/>
            <person name="Kroll A.R."/>
            <person name="Kuwar S.S."/>
            <person name="Lee S.L."/>
            <person name="Lehman R."/>
            <person name="Li K."/>
            <person name="Li Z."/>
            <person name="Liang H."/>
            <person name="Lovelace S."/>
            <person name="Lu Z."/>
            <person name="Mansfield J.H."/>
            <person name="McCulloch K.J."/>
            <person name="Mathew T."/>
            <person name="Morton B."/>
            <person name="Muzny D.M."/>
            <person name="Neunemann D."/>
            <person name="Ongeri F."/>
            <person name="Pauchet Y."/>
            <person name="Pu L.L."/>
            <person name="Pyrousis I."/>
            <person name="Rao X.J."/>
            <person name="Redding A."/>
            <person name="Roesel C."/>
            <person name="Sanchez-Gracia A."/>
            <person name="Schaack S."/>
            <person name="Shukla A."/>
            <person name="Tetreau G."/>
            <person name="Wang Y."/>
            <person name="Xiong G.H."/>
            <person name="Traut W."/>
            <person name="Walsh T.K."/>
            <person name="Worley K.C."/>
            <person name="Wu D."/>
            <person name="Wu W."/>
            <person name="Wu Y.Q."/>
            <person name="Zhang X."/>
            <person name="Zou Z."/>
            <person name="Zucker H."/>
            <person name="Briscoe A.D."/>
            <person name="Burmester T."/>
            <person name="Clem R.J."/>
            <person name="Feyereisen R."/>
            <person name="Grimmelikhuijzen C.J.P."/>
            <person name="Hamodrakas S.J."/>
            <person name="Hansson B.S."/>
            <person name="Huguet E."/>
            <person name="Jermiin L.S."/>
            <person name="Lan Q."/>
            <person name="Lehman H.K."/>
            <person name="Lorenzen M."/>
            <person name="Merzendorfer H."/>
            <person name="Michalopoulos I."/>
            <person name="Morton D.B."/>
            <person name="Muthukrishnan S."/>
            <person name="Oakeshott J.G."/>
            <person name="Palmer W."/>
            <person name="Park Y."/>
            <person name="Passarelli A.L."/>
            <person name="Rozas J."/>
            <person name="Schwartz L.M."/>
            <person name="Smith W."/>
            <person name="Southgate A."/>
            <person name="Vilcinskas A."/>
            <person name="Vogt R."/>
            <person name="Wang P."/>
            <person name="Werren J."/>
            <person name="Yu X.Q."/>
            <person name="Zhou J.J."/>
            <person name="Brown S.J."/>
            <person name="Scherer S.E."/>
            <person name="Richards S."/>
            <person name="Blissard G.W."/>
        </authorList>
    </citation>
    <scope>NUCLEOTIDE SEQUENCE</scope>
</reference>
<dbReference type="InterPro" id="IPR038294">
    <property type="entry name" value="SLBP_RNA_bind_sf"/>
</dbReference>
<feature type="region of interest" description="Disordered" evidence="3">
    <location>
        <begin position="1"/>
        <end position="62"/>
    </location>
</feature>
<evidence type="ECO:0000256" key="2">
    <source>
        <dbReference type="ARBA" id="ARBA00022884"/>
    </source>
</evidence>
<accession>A0A921Z7L9</accession>
<feature type="region of interest" description="Disordered" evidence="3">
    <location>
        <begin position="125"/>
        <end position="149"/>
    </location>
</feature>
<reference evidence="5" key="2">
    <citation type="submission" date="2020-12" db="EMBL/GenBank/DDBJ databases">
        <authorList>
            <person name="Kanost M."/>
        </authorList>
    </citation>
    <scope>NUCLEOTIDE SEQUENCE</scope>
</reference>
<keyword evidence="2" id="KW-0694">RNA-binding</keyword>
<dbReference type="Pfam" id="PF15247">
    <property type="entry name" value="SLBP_RNA_bind"/>
    <property type="match status" value="1"/>
</dbReference>
<evidence type="ECO:0000259" key="4">
    <source>
        <dbReference type="Pfam" id="PF15247"/>
    </source>
</evidence>
<name>A0A921Z7L9_MANSE</name>
<dbReference type="GO" id="GO:0005737">
    <property type="term" value="C:cytoplasm"/>
    <property type="evidence" value="ECO:0007669"/>
    <property type="project" value="TreeGrafter"/>
</dbReference>
<evidence type="ECO:0000256" key="3">
    <source>
        <dbReference type="SAM" id="MobiDB-lite"/>
    </source>
</evidence>
<dbReference type="PANTHER" id="PTHR17408">
    <property type="entry name" value="HISTONE RNA HAIRPIN-BINDING PROTEIN"/>
    <property type="match status" value="1"/>
</dbReference>
<dbReference type="GO" id="GO:0051028">
    <property type="term" value="P:mRNA transport"/>
    <property type="evidence" value="ECO:0007669"/>
    <property type="project" value="TreeGrafter"/>
</dbReference>
<feature type="compositionally biased region" description="Basic and acidic residues" evidence="3">
    <location>
        <begin position="1"/>
        <end position="10"/>
    </location>
</feature>
<evidence type="ECO:0000256" key="1">
    <source>
        <dbReference type="ARBA" id="ARBA00006151"/>
    </source>
</evidence>
<feature type="domain" description="Histone RNA hairpin-binding protein RNA-binding" evidence="4">
    <location>
        <begin position="62"/>
        <end position="129"/>
    </location>
</feature>
<sequence length="149" mass="17725">MSNTDIKRSWSGEVTQTLEQSSKRNIKKGSNEDISHRKKLKPNTENKASPKPQRKPLELETDLTVLQRRQKQIDYGKNTVGYHNYIQQVPVDQRTKDHPKTPEKYTKYSRRSWDTLIKMWRKKLHEYDPKGKNEDDDDEDSDKQEKHSD</sequence>
<proteinExistence type="inferred from homology"/>
<organism evidence="5 6">
    <name type="scientific">Manduca sexta</name>
    <name type="common">Tobacco hawkmoth</name>
    <name type="synonym">Tobacco hornworm</name>
    <dbReference type="NCBI Taxonomy" id="7130"/>
    <lineage>
        <taxon>Eukaryota</taxon>
        <taxon>Metazoa</taxon>
        <taxon>Ecdysozoa</taxon>
        <taxon>Arthropoda</taxon>
        <taxon>Hexapoda</taxon>
        <taxon>Insecta</taxon>
        <taxon>Pterygota</taxon>
        <taxon>Neoptera</taxon>
        <taxon>Endopterygota</taxon>
        <taxon>Lepidoptera</taxon>
        <taxon>Glossata</taxon>
        <taxon>Ditrysia</taxon>
        <taxon>Bombycoidea</taxon>
        <taxon>Sphingidae</taxon>
        <taxon>Sphinginae</taxon>
        <taxon>Sphingini</taxon>
        <taxon>Manduca</taxon>
    </lineage>
</organism>
<keyword evidence="6" id="KW-1185">Reference proteome</keyword>
<dbReference type="InterPro" id="IPR029344">
    <property type="entry name" value="SLBP_RNA_bind"/>
</dbReference>
<dbReference type="GO" id="GO:0007076">
    <property type="term" value="P:mitotic chromosome condensation"/>
    <property type="evidence" value="ECO:0007669"/>
    <property type="project" value="UniProtKB-ARBA"/>
</dbReference>
<dbReference type="PANTHER" id="PTHR17408:SF0">
    <property type="entry name" value="HISTONE RNA HAIRPIN-BINDING PROTEIN"/>
    <property type="match status" value="1"/>
</dbReference>
<dbReference type="Proteomes" id="UP000791440">
    <property type="component" value="Unassembled WGS sequence"/>
</dbReference>
<comment type="similarity">
    <text evidence="1">Belongs to the SLBP family.</text>
</comment>
<dbReference type="OrthoDB" id="265795at2759"/>
<dbReference type="InterPro" id="IPR026502">
    <property type="entry name" value="SLBP1/SLBP2"/>
</dbReference>
<dbReference type="FunFam" id="1.10.8.1120:FF:000001">
    <property type="entry name" value="Histone RNA hairpin-binding protein-like"/>
    <property type="match status" value="1"/>
</dbReference>
<dbReference type="GO" id="GO:0006398">
    <property type="term" value="P:mRNA 3'-end processing by stem-loop binding and cleavage"/>
    <property type="evidence" value="ECO:0007669"/>
    <property type="project" value="TreeGrafter"/>
</dbReference>
<evidence type="ECO:0000313" key="5">
    <source>
        <dbReference type="EMBL" id="KAG6452836.1"/>
    </source>
</evidence>
<dbReference type="AlphaFoldDB" id="A0A921Z7L9"/>
<comment type="caution">
    <text evidence="5">The sequence shown here is derived from an EMBL/GenBank/DDBJ whole genome shotgun (WGS) entry which is preliminary data.</text>
</comment>
<dbReference type="GO" id="GO:0071207">
    <property type="term" value="F:histone pre-mRNA stem-loop binding"/>
    <property type="evidence" value="ECO:0007669"/>
    <property type="project" value="TreeGrafter"/>
</dbReference>